<dbReference type="AlphaFoldDB" id="A0A1D7QMK3"/>
<sequence>MNILSLLIGLLSLVGGTFVLVTYKFPRKNRFRRYDAMFTTRMGIHIMVISAIVALYGAKTLIEELKKIL</sequence>
<keyword evidence="1" id="KW-0472">Membrane</keyword>
<gene>
    <name evidence="2" type="ORF">BFS30_23400</name>
</gene>
<dbReference type="EMBL" id="CP017141">
    <property type="protein sequence ID" value="AOM79849.1"/>
    <property type="molecule type" value="Genomic_DNA"/>
</dbReference>
<evidence type="ECO:0000256" key="1">
    <source>
        <dbReference type="SAM" id="Phobius"/>
    </source>
</evidence>
<evidence type="ECO:0000313" key="2">
    <source>
        <dbReference type="EMBL" id="AOM79849.1"/>
    </source>
</evidence>
<proteinExistence type="predicted"/>
<dbReference type="Proteomes" id="UP000094313">
    <property type="component" value="Chromosome"/>
</dbReference>
<feature type="transmembrane region" description="Helical" evidence="1">
    <location>
        <begin position="6"/>
        <end position="23"/>
    </location>
</feature>
<dbReference type="RefSeq" id="WP_069381511.1">
    <property type="nucleotide sequence ID" value="NZ_CP017141.1"/>
</dbReference>
<reference evidence="2 3" key="1">
    <citation type="submission" date="2016-08" db="EMBL/GenBank/DDBJ databases">
        <authorList>
            <person name="Seilhamer J.J."/>
        </authorList>
    </citation>
    <scope>NUCLEOTIDE SEQUENCE [LARGE SCALE GENOMIC DNA]</scope>
    <source>
        <strain evidence="2 3">DX4</strain>
    </source>
</reference>
<organism evidence="2 3">
    <name type="scientific">Pedobacter steynii</name>
    <dbReference type="NCBI Taxonomy" id="430522"/>
    <lineage>
        <taxon>Bacteria</taxon>
        <taxon>Pseudomonadati</taxon>
        <taxon>Bacteroidota</taxon>
        <taxon>Sphingobacteriia</taxon>
        <taxon>Sphingobacteriales</taxon>
        <taxon>Sphingobacteriaceae</taxon>
        <taxon>Pedobacter</taxon>
    </lineage>
</organism>
<keyword evidence="1" id="KW-1133">Transmembrane helix</keyword>
<keyword evidence="1" id="KW-0812">Transmembrane</keyword>
<keyword evidence="3" id="KW-1185">Reference proteome</keyword>
<protein>
    <submittedName>
        <fullName evidence="2">Uncharacterized protein</fullName>
    </submittedName>
</protein>
<name>A0A1D7QMK3_9SPHI</name>
<dbReference type="KEGG" id="psty:BFS30_23400"/>
<evidence type="ECO:0000313" key="3">
    <source>
        <dbReference type="Proteomes" id="UP000094313"/>
    </source>
</evidence>
<accession>A0A1D7QMK3</accession>
<feature type="transmembrane region" description="Helical" evidence="1">
    <location>
        <begin position="44"/>
        <end position="62"/>
    </location>
</feature>